<dbReference type="InterPro" id="IPR036155">
    <property type="entry name" value="Crypto/Photolyase_N_sf"/>
</dbReference>
<reference evidence="2 3" key="1">
    <citation type="journal article" date="2011" name="BMC Genomics">
        <title>Genome sequencing reveals diversification of virulence factor content and possible host adaptation in distinct subpopulations of Salmonella enterica.</title>
        <authorList>
            <person name="den Bakker H.C."/>
            <person name="Moreno Switt A.I."/>
            <person name="Govoni G."/>
            <person name="Cummings C.A."/>
            <person name="Ranieri M.L."/>
            <person name="Degoricija L."/>
            <person name="Hoelzer K."/>
            <person name="Rodriguez-Rivera L.D."/>
            <person name="Brown S."/>
            <person name="Bolchacova E."/>
            <person name="Furtado M.R."/>
            <person name="Wiedmann M."/>
        </authorList>
    </citation>
    <scope>NUCLEOTIDE SEQUENCE [LARGE SCALE GENOMIC DNA]</scope>
    <source>
        <strain evidence="2 3">R6-377</strain>
    </source>
</reference>
<dbReference type="InterPro" id="IPR006050">
    <property type="entry name" value="DNA_photolyase_N"/>
</dbReference>
<proteinExistence type="predicted"/>
<dbReference type="Gene3D" id="3.40.50.620">
    <property type="entry name" value="HUPs"/>
    <property type="match status" value="1"/>
</dbReference>
<name>G5LKY3_SALET</name>
<accession>G5LKY3</accession>
<protein>
    <recommendedName>
        <fullName evidence="1">Photolyase/cryptochrome alpha/beta domain-containing protein</fullName>
    </recommendedName>
</protein>
<dbReference type="InterPro" id="IPR014729">
    <property type="entry name" value="Rossmann-like_a/b/a_fold"/>
</dbReference>
<sequence>MPTHLVWFRRDLRLQDNLALAAACRERFIFPPP</sequence>
<feature type="domain" description="Photolyase/cryptochrome alpha/beta" evidence="1">
    <location>
        <begin position="2"/>
        <end position="33"/>
    </location>
</feature>
<comment type="caution">
    <text evidence="2">The sequence shown here is derived from an EMBL/GenBank/DDBJ whole genome shotgun (WGS) entry which is preliminary data.</text>
</comment>
<evidence type="ECO:0000313" key="3">
    <source>
        <dbReference type="Proteomes" id="UP000004642"/>
    </source>
</evidence>
<dbReference type="EMBL" id="AFCJ01000472">
    <property type="protein sequence ID" value="EHC43195.1"/>
    <property type="molecule type" value="Genomic_DNA"/>
</dbReference>
<dbReference type="AlphaFoldDB" id="G5LKY3"/>
<organism evidence="2 3">
    <name type="scientific">Salmonella enterica subsp. enterica serovar Alachua str. R6-377</name>
    <dbReference type="NCBI Taxonomy" id="913241"/>
    <lineage>
        <taxon>Bacteria</taxon>
        <taxon>Pseudomonadati</taxon>
        <taxon>Pseudomonadota</taxon>
        <taxon>Gammaproteobacteria</taxon>
        <taxon>Enterobacterales</taxon>
        <taxon>Enterobacteriaceae</taxon>
        <taxon>Salmonella</taxon>
    </lineage>
</organism>
<gene>
    <name evidence="2" type="ORF">LTSEALA_1098</name>
</gene>
<feature type="non-terminal residue" evidence="2">
    <location>
        <position position="33"/>
    </location>
</feature>
<dbReference type="SUPFAM" id="SSF52425">
    <property type="entry name" value="Cryptochrome/photolyase, N-terminal domain"/>
    <property type="match status" value="1"/>
</dbReference>
<dbReference type="PROSITE" id="PS51645">
    <property type="entry name" value="PHR_CRY_ALPHA_BETA"/>
    <property type="match status" value="1"/>
</dbReference>
<evidence type="ECO:0000259" key="1">
    <source>
        <dbReference type="PROSITE" id="PS51645"/>
    </source>
</evidence>
<evidence type="ECO:0000313" key="2">
    <source>
        <dbReference type="EMBL" id="EHC43195.1"/>
    </source>
</evidence>
<dbReference type="Pfam" id="PF00875">
    <property type="entry name" value="DNA_photolyase"/>
    <property type="match status" value="1"/>
</dbReference>
<dbReference type="Proteomes" id="UP000004642">
    <property type="component" value="Unassembled WGS sequence"/>
</dbReference>